<dbReference type="RefSeq" id="WP_282585776.1">
    <property type="nucleotide sequence ID" value="NZ_JAMOIM010000009.1"/>
</dbReference>
<dbReference type="PANTHER" id="PTHR39332">
    <property type="entry name" value="BLL4707 PROTEIN"/>
    <property type="match status" value="1"/>
</dbReference>
<dbReference type="InterPro" id="IPR019587">
    <property type="entry name" value="Polyketide_cyclase/dehydratase"/>
</dbReference>
<sequence>MVKIDKSTVVDAPVEQVWAVLRDFNLHDKYHPAVANSQIERGLPSDKVGCVRRFHLQDGSELRELLLTLSDADMSFSYCLLDTPVPLLNYVAHNRLIPITDGDRTFWHWHCRFDTPPGQEQALFEAISTDIYDAGFRAVRAYLGLPATIEGVS</sequence>
<dbReference type="SUPFAM" id="SSF55961">
    <property type="entry name" value="Bet v1-like"/>
    <property type="match status" value="1"/>
</dbReference>
<dbReference type="Gene3D" id="3.30.530.20">
    <property type="match status" value="1"/>
</dbReference>
<dbReference type="PANTHER" id="PTHR39332:SF7">
    <property type="entry name" value="SRPBCC FAMILY PROTEIN"/>
    <property type="match status" value="1"/>
</dbReference>
<dbReference type="InterPro" id="IPR023393">
    <property type="entry name" value="START-like_dom_sf"/>
</dbReference>
<gene>
    <name evidence="1" type="ORF">M8523_15440</name>
</gene>
<protein>
    <submittedName>
        <fullName evidence="1">SRPBCC family protein</fullName>
    </submittedName>
</protein>
<dbReference type="Proteomes" id="UP001165667">
    <property type="component" value="Unassembled WGS sequence"/>
</dbReference>
<name>A0AA41YWI3_9HYPH</name>
<dbReference type="CDD" id="cd07821">
    <property type="entry name" value="PYR_PYL_RCAR_like"/>
    <property type="match status" value="1"/>
</dbReference>
<evidence type="ECO:0000313" key="1">
    <source>
        <dbReference type="EMBL" id="MCW6509414.1"/>
    </source>
</evidence>
<comment type="caution">
    <text evidence="1">The sequence shown here is derived from an EMBL/GenBank/DDBJ whole genome shotgun (WGS) entry which is preliminary data.</text>
</comment>
<dbReference type="Pfam" id="PF10604">
    <property type="entry name" value="Polyketide_cyc2"/>
    <property type="match status" value="1"/>
</dbReference>
<accession>A0AA41YWI3</accession>
<keyword evidence="2" id="KW-1185">Reference proteome</keyword>
<reference evidence="1" key="1">
    <citation type="submission" date="2022-05" db="EMBL/GenBank/DDBJ databases">
        <authorList>
            <person name="Pankratov T."/>
        </authorList>
    </citation>
    <scope>NUCLEOTIDE SEQUENCE</scope>
    <source>
        <strain evidence="1">BP6-180914</strain>
    </source>
</reference>
<dbReference type="AlphaFoldDB" id="A0AA41YWI3"/>
<organism evidence="1 2">
    <name type="scientific">Lichenifustis flavocetrariae</name>
    <dbReference type="NCBI Taxonomy" id="2949735"/>
    <lineage>
        <taxon>Bacteria</taxon>
        <taxon>Pseudomonadati</taxon>
        <taxon>Pseudomonadota</taxon>
        <taxon>Alphaproteobacteria</taxon>
        <taxon>Hyphomicrobiales</taxon>
        <taxon>Lichenihabitantaceae</taxon>
        <taxon>Lichenifustis</taxon>
    </lineage>
</organism>
<proteinExistence type="predicted"/>
<dbReference type="EMBL" id="JAMOIM010000009">
    <property type="protein sequence ID" value="MCW6509414.1"/>
    <property type="molecule type" value="Genomic_DNA"/>
</dbReference>
<evidence type="ECO:0000313" key="2">
    <source>
        <dbReference type="Proteomes" id="UP001165667"/>
    </source>
</evidence>